<gene>
    <name evidence="6" type="ORF">LTLLF_105960</name>
</gene>
<feature type="transmembrane region" description="Helical" evidence="5">
    <location>
        <begin position="205"/>
        <end position="227"/>
    </location>
</feature>
<dbReference type="GO" id="GO:0016020">
    <property type="term" value="C:membrane"/>
    <property type="evidence" value="ECO:0007669"/>
    <property type="project" value="UniProtKB-SubCell"/>
</dbReference>
<evidence type="ECO:0000256" key="5">
    <source>
        <dbReference type="SAM" id="Phobius"/>
    </source>
</evidence>
<evidence type="ECO:0000256" key="3">
    <source>
        <dbReference type="ARBA" id="ARBA00022989"/>
    </source>
</evidence>
<keyword evidence="3 5" id="KW-1133">Transmembrane helix</keyword>
<dbReference type="EMBL" id="JAATJU010025064">
    <property type="protein sequence ID" value="KAH0504410.1"/>
    <property type="molecule type" value="Genomic_DNA"/>
</dbReference>
<dbReference type="InterPro" id="IPR005178">
    <property type="entry name" value="Ostalpha/TMEM184C"/>
</dbReference>
<evidence type="ECO:0000313" key="6">
    <source>
        <dbReference type="EMBL" id="KAH0504410.1"/>
    </source>
</evidence>
<protein>
    <submittedName>
        <fullName evidence="6">Organic solute transporter subunit alpha</fullName>
    </submittedName>
</protein>
<feature type="transmembrane region" description="Helical" evidence="5">
    <location>
        <begin position="89"/>
        <end position="112"/>
    </location>
</feature>
<feature type="transmembrane region" description="Helical" evidence="5">
    <location>
        <begin position="127"/>
        <end position="150"/>
    </location>
</feature>
<comment type="caution">
    <text evidence="6">The sequence shown here is derived from an EMBL/GenBank/DDBJ whole genome shotgun (WGS) entry which is preliminary data.</text>
</comment>
<proteinExistence type="predicted"/>
<sequence>MFSCKQVVSVLCCFGLWIPRALTLVEMVITSFYAIVFYLLMLVMVEGFGGKEAVLRTLRDIPMRVHTGPCCCCCPCCPPLILTRKKLQLLMLGPFQYAFFKILLNIVGLFLIPDGIFDPSDISEKSTALWINTFLGASTMFALWSLAIIFRQAKLHLSEQNMGSKFAVFQVLVILTALQPSIFSVLASTGQIACSPPFPSKTRSQVMNCHMLVVETFLMTVLARMYYRRKDGKVGYETSPAPDPDLKLKA</sequence>
<dbReference type="Pfam" id="PF03619">
    <property type="entry name" value="Solute_trans_a"/>
    <property type="match status" value="1"/>
</dbReference>
<feature type="transmembrane region" description="Helical" evidence="5">
    <location>
        <begin position="171"/>
        <end position="193"/>
    </location>
</feature>
<dbReference type="AlphaFoldDB" id="A0A8J6G509"/>
<comment type="subcellular location">
    <subcellularLocation>
        <location evidence="1">Membrane</location>
        <topology evidence="1">Multi-pass membrane protein</topology>
    </subcellularLocation>
</comment>
<dbReference type="SMART" id="SM01417">
    <property type="entry name" value="Solute_trans_a"/>
    <property type="match status" value="1"/>
</dbReference>
<keyword evidence="2 5" id="KW-0812">Transmembrane</keyword>
<dbReference type="PANTHER" id="PTHR23423">
    <property type="entry name" value="ORGANIC SOLUTE TRANSPORTER-RELATED"/>
    <property type="match status" value="1"/>
</dbReference>
<name>A0A8J6G509_MICOH</name>
<dbReference type="Proteomes" id="UP000710432">
    <property type="component" value="Unassembled WGS sequence"/>
</dbReference>
<keyword evidence="4 5" id="KW-0472">Membrane</keyword>
<accession>A0A8J6G509</accession>
<evidence type="ECO:0000256" key="4">
    <source>
        <dbReference type="ARBA" id="ARBA00023136"/>
    </source>
</evidence>
<reference evidence="6" key="1">
    <citation type="submission" date="2020-03" db="EMBL/GenBank/DDBJ databases">
        <title>Studies in the Genomics of Life Span.</title>
        <authorList>
            <person name="Glass D."/>
        </authorList>
    </citation>
    <scope>NUCLEOTIDE SEQUENCE</scope>
    <source>
        <strain evidence="6">LTLLF</strain>
        <tissue evidence="6">Muscle</tissue>
    </source>
</reference>
<evidence type="ECO:0000313" key="7">
    <source>
        <dbReference type="Proteomes" id="UP000710432"/>
    </source>
</evidence>
<evidence type="ECO:0000256" key="2">
    <source>
        <dbReference type="ARBA" id="ARBA00022692"/>
    </source>
</evidence>
<organism evidence="6 7">
    <name type="scientific">Microtus ochrogaster</name>
    <name type="common">Prairie vole</name>
    <dbReference type="NCBI Taxonomy" id="79684"/>
    <lineage>
        <taxon>Eukaryota</taxon>
        <taxon>Metazoa</taxon>
        <taxon>Chordata</taxon>
        <taxon>Craniata</taxon>
        <taxon>Vertebrata</taxon>
        <taxon>Euteleostomi</taxon>
        <taxon>Mammalia</taxon>
        <taxon>Eutheria</taxon>
        <taxon>Euarchontoglires</taxon>
        <taxon>Glires</taxon>
        <taxon>Rodentia</taxon>
        <taxon>Myomorpha</taxon>
        <taxon>Muroidea</taxon>
        <taxon>Cricetidae</taxon>
        <taxon>Arvicolinae</taxon>
        <taxon>Microtus</taxon>
    </lineage>
</organism>
<evidence type="ECO:0000256" key="1">
    <source>
        <dbReference type="ARBA" id="ARBA00004141"/>
    </source>
</evidence>
<feature type="transmembrane region" description="Helical" evidence="5">
    <location>
        <begin position="33"/>
        <end position="54"/>
    </location>
</feature>